<feature type="transmembrane region" description="Helical" evidence="7">
    <location>
        <begin position="79"/>
        <end position="98"/>
    </location>
</feature>
<evidence type="ECO:0000256" key="4">
    <source>
        <dbReference type="ARBA" id="ARBA00022692"/>
    </source>
</evidence>
<dbReference type="PANTHER" id="PTHR43744:SF9">
    <property type="entry name" value="POLYGALACTURONAN_RHAMNOGALACTURONAN TRANSPORT SYSTEM PERMEASE PROTEIN YTCP"/>
    <property type="match status" value="1"/>
</dbReference>
<sequence length="292" mass="33197">MKQNKTVGSVIFDVFNHVFLGIYALIAIMPFLYVLAASFASDSEIKTRTFFLIPHNFTTDAYKYIFESNYFLKSMVNSIIITVGGTLVNLFFTFTMAYALSKKHFIGRSIILNAVIFSMLFGGGMIPTYLLVKSLGLLDSYWALWLPGAISPFNFFVVKNFFQEMPQDLEDAARIDGCTEAQILWKVVLPLSKPIIATFALFYGVGHWNSWFGALLYINDQEKWPVQLILRQIVMLSTTIASDLTKFDPNFQPPQESLKMAVIVVATLPIMLLYPWLQKYFIKGMFVGSLKE</sequence>
<evidence type="ECO:0000256" key="6">
    <source>
        <dbReference type="ARBA" id="ARBA00023136"/>
    </source>
</evidence>
<evidence type="ECO:0000256" key="5">
    <source>
        <dbReference type="ARBA" id="ARBA00022989"/>
    </source>
</evidence>
<comment type="subcellular location">
    <subcellularLocation>
        <location evidence="1 7">Cell membrane</location>
        <topology evidence="1 7">Multi-pass membrane protein</topology>
    </subcellularLocation>
</comment>
<evidence type="ECO:0000259" key="8">
    <source>
        <dbReference type="PROSITE" id="PS50928"/>
    </source>
</evidence>
<evidence type="ECO:0000256" key="2">
    <source>
        <dbReference type="ARBA" id="ARBA00022448"/>
    </source>
</evidence>
<dbReference type="GO" id="GO:0055085">
    <property type="term" value="P:transmembrane transport"/>
    <property type="evidence" value="ECO:0007669"/>
    <property type="project" value="InterPro"/>
</dbReference>
<evidence type="ECO:0000313" key="10">
    <source>
        <dbReference type="Proteomes" id="UP000282930"/>
    </source>
</evidence>
<evidence type="ECO:0000256" key="1">
    <source>
        <dbReference type="ARBA" id="ARBA00004651"/>
    </source>
</evidence>
<dbReference type="KEGG" id="ccha:ELD05_03715"/>
<proteinExistence type="inferred from homology"/>
<gene>
    <name evidence="9" type="ORF">ELD05_03715</name>
</gene>
<dbReference type="InterPro" id="IPR000515">
    <property type="entry name" value="MetI-like"/>
</dbReference>
<evidence type="ECO:0000256" key="7">
    <source>
        <dbReference type="RuleBase" id="RU363032"/>
    </source>
</evidence>
<dbReference type="GO" id="GO:0005886">
    <property type="term" value="C:plasma membrane"/>
    <property type="evidence" value="ECO:0007669"/>
    <property type="project" value="UniProtKB-SubCell"/>
</dbReference>
<accession>A0A3T0D481</accession>
<keyword evidence="10" id="KW-1185">Reference proteome</keyword>
<feature type="transmembrane region" description="Helical" evidence="7">
    <location>
        <begin position="20"/>
        <end position="40"/>
    </location>
</feature>
<feature type="transmembrane region" description="Helical" evidence="7">
    <location>
        <begin position="258"/>
        <end position="277"/>
    </location>
</feature>
<keyword evidence="4 7" id="KW-0812">Transmembrane</keyword>
<keyword evidence="2 7" id="KW-0813">Transport</keyword>
<feature type="transmembrane region" description="Helical" evidence="7">
    <location>
        <begin position="142"/>
        <end position="162"/>
    </location>
</feature>
<dbReference type="AlphaFoldDB" id="A0A3T0D481"/>
<dbReference type="EMBL" id="CP034791">
    <property type="protein sequence ID" value="AZT89833.1"/>
    <property type="molecule type" value="Genomic_DNA"/>
</dbReference>
<feature type="domain" description="ABC transmembrane type-1" evidence="8">
    <location>
        <begin position="75"/>
        <end position="274"/>
    </location>
</feature>
<keyword evidence="6 7" id="KW-0472">Membrane</keyword>
<dbReference type="PROSITE" id="PS50928">
    <property type="entry name" value="ABC_TM1"/>
    <property type="match status" value="1"/>
</dbReference>
<protein>
    <submittedName>
        <fullName evidence="9">Carbohydrate ABC transporter permease</fullName>
    </submittedName>
</protein>
<dbReference type="SUPFAM" id="SSF161098">
    <property type="entry name" value="MetI-like"/>
    <property type="match status" value="1"/>
</dbReference>
<dbReference type="RefSeq" id="WP_127351408.1">
    <property type="nucleotide sequence ID" value="NZ_CP034791.1"/>
</dbReference>
<dbReference type="Gene3D" id="1.10.3720.10">
    <property type="entry name" value="MetI-like"/>
    <property type="match status" value="1"/>
</dbReference>
<dbReference type="PANTHER" id="PTHR43744">
    <property type="entry name" value="ABC TRANSPORTER PERMEASE PROTEIN MG189-RELATED-RELATED"/>
    <property type="match status" value="1"/>
</dbReference>
<dbReference type="InterPro" id="IPR035906">
    <property type="entry name" value="MetI-like_sf"/>
</dbReference>
<evidence type="ECO:0000256" key="3">
    <source>
        <dbReference type="ARBA" id="ARBA00022475"/>
    </source>
</evidence>
<dbReference type="Pfam" id="PF00528">
    <property type="entry name" value="BPD_transp_1"/>
    <property type="match status" value="1"/>
</dbReference>
<organism evidence="9 10">
    <name type="scientific">Caldicellulosiruptor changbaiensis</name>
    <dbReference type="NCBI Taxonomy" id="1222016"/>
    <lineage>
        <taxon>Bacteria</taxon>
        <taxon>Bacillati</taxon>
        <taxon>Bacillota</taxon>
        <taxon>Bacillota incertae sedis</taxon>
        <taxon>Caldicellulosiruptorales</taxon>
        <taxon>Caldicellulosiruptoraceae</taxon>
        <taxon>Caldicellulosiruptor</taxon>
    </lineage>
</organism>
<feature type="transmembrane region" description="Helical" evidence="7">
    <location>
        <begin position="110"/>
        <end position="130"/>
    </location>
</feature>
<keyword evidence="5 7" id="KW-1133">Transmembrane helix</keyword>
<feature type="transmembrane region" description="Helical" evidence="7">
    <location>
        <begin position="183"/>
        <end position="205"/>
    </location>
</feature>
<reference evidence="9 10" key="1">
    <citation type="submission" date="2018-12" db="EMBL/GenBank/DDBJ databases">
        <title>Genome sequence from the cellulolytic species, Caldicellulosiruptor changbaiensis.</title>
        <authorList>
            <person name="Blumer-Schuette S.E."/>
            <person name="Mendoza C."/>
        </authorList>
    </citation>
    <scope>NUCLEOTIDE SEQUENCE [LARGE SCALE GENOMIC DNA]</scope>
    <source>
        <strain evidence="9 10">CBS-Z</strain>
    </source>
</reference>
<evidence type="ECO:0000313" key="9">
    <source>
        <dbReference type="EMBL" id="AZT89833.1"/>
    </source>
</evidence>
<dbReference type="Proteomes" id="UP000282930">
    <property type="component" value="Chromosome"/>
</dbReference>
<comment type="similarity">
    <text evidence="7">Belongs to the binding-protein-dependent transport system permease family.</text>
</comment>
<keyword evidence="3" id="KW-1003">Cell membrane</keyword>
<name>A0A3T0D481_9FIRM</name>
<dbReference type="CDD" id="cd06261">
    <property type="entry name" value="TM_PBP2"/>
    <property type="match status" value="1"/>
</dbReference>